<dbReference type="SUPFAM" id="SSF53182">
    <property type="entry name" value="Pyrrolidone carboxyl peptidase (pyroglutamate aminopeptidase)"/>
    <property type="match status" value="1"/>
</dbReference>
<organism evidence="7 8">
    <name type="scientific">Brassica cretica</name>
    <name type="common">Mustard</name>
    <dbReference type="NCBI Taxonomy" id="69181"/>
    <lineage>
        <taxon>Eukaryota</taxon>
        <taxon>Viridiplantae</taxon>
        <taxon>Streptophyta</taxon>
        <taxon>Embryophyta</taxon>
        <taxon>Tracheophyta</taxon>
        <taxon>Spermatophyta</taxon>
        <taxon>Magnoliopsida</taxon>
        <taxon>eudicotyledons</taxon>
        <taxon>Gunneridae</taxon>
        <taxon>Pentapetalae</taxon>
        <taxon>rosids</taxon>
        <taxon>malvids</taxon>
        <taxon>Brassicales</taxon>
        <taxon>Brassicaceae</taxon>
        <taxon>Brassiceae</taxon>
        <taxon>Brassica</taxon>
    </lineage>
</organism>
<keyword evidence="3" id="KW-0645">Protease</keyword>
<evidence type="ECO:0000313" key="7">
    <source>
        <dbReference type="EMBL" id="KAF3597647.1"/>
    </source>
</evidence>
<dbReference type="PANTHER" id="PTHR23402">
    <property type="entry name" value="PROTEASE FAMILY C15 PYROGLUTAMYL-PEPTIDASE I-RELATED"/>
    <property type="match status" value="1"/>
</dbReference>
<evidence type="ECO:0000256" key="6">
    <source>
        <dbReference type="PROSITE-ProRule" id="PRU10077"/>
    </source>
</evidence>
<evidence type="ECO:0000313" key="8">
    <source>
        <dbReference type="Proteomes" id="UP000266723"/>
    </source>
</evidence>
<evidence type="ECO:0000256" key="3">
    <source>
        <dbReference type="ARBA" id="ARBA00022670"/>
    </source>
</evidence>
<comment type="similarity">
    <text evidence="1">Belongs to the peptidase C15 family.</text>
</comment>
<comment type="caution">
    <text evidence="7">The sequence shown here is derived from an EMBL/GenBank/DDBJ whole genome shotgun (WGS) entry which is preliminary data.</text>
</comment>
<evidence type="ECO:0000256" key="4">
    <source>
        <dbReference type="ARBA" id="ARBA00022801"/>
    </source>
</evidence>
<keyword evidence="4" id="KW-0378">Hydrolase</keyword>
<sequence length="311" mass="34280">MNGGGKVGLSSSLDWRFSQVFGEASAGEEVQEGFLNWFSLDLLGFLNCKMEILRRSPVVAADAFHGDEIEEENDVFFYDSESDHIQFCNNEKLLEKMGSEGPKAIAIHVTGFKKFLGVSENPTEKIANNLKSYVEKRGLPSGLSLGSCTVLETAGEGAKSQLYEVLESSVVDKSTNGTVVWLHLGVNNGSAKFAIERQAVNEAHFRCPDQLGWQPQRLPIVAEDGNILKAKETSCSTESIFKSLKSKGFDVVLSDDAGRFVCNYVYYHSLRFAEQKGHKSLFVHVPLFSKIDEDTQMQFVVALLEAIAATC</sequence>
<dbReference type="CDD" id="cd00501">
    <property type="entry name" value="Peptidase_C15"/>
    <property type="match status" value="1"/>
</dbReference>
<accession>A0ABQ7EKS8</accession>
<feature type="active site" evidence="6">
    <location>
        <position position="262"/>
    </location>
</feature>
<protein>
    <recommendedName>
        <fullName evidence="6">Pyroglutamyl-peptidase I</fullName>
        <ecNumber evidence="6">3.4.19.3</ecNumber>
    </recommendedName>
</protein>
<dbReference type="InterPro" id="IPR016125">
    <property type="entry name" value="Peptidase_C15-like"/>
</dbReference>
<proteinExistence type="inferred from homology"/>
<dbReference type="Proteomes" id="UP000266723">
    <property type="component" value="Unassembled WGS sequence"/>
</dbReference>
<dbReference type="Gene3D" id="3.40.630.20">
    <property type="entry name" value="Peptidase C15, pyroglutamyl peptidase I-like"/>
    <property type="match status" value="1"/>
</dbReference>
<comment type="catalytic activity">
    <reaction evidence="6">
        <text>Release of an N-terminal pyroglutamyl group from a polypeptide, the second amino acid generally not being Pro.</text>
        <dbReference type="EC" id="3.4.19.3"/>
    </reaction>
</comment>
<dbReference type="InterPro" id="IPR000816">
    <property type="entry name" value="Peptidase_C15"/>
</dbReference>
<dbReference type="EC" id="3.4.19.3" evidence="6"/>
<dbReference type="InterPro" id="IPR036440">
    <property type="entry name" value="Peptidase_C15-like_sf"/>
</dbReference>
<gene>
    <name evidence="7" type="ORF">DY000_02023562</name>
</gene>
<dbReference type="InterPro" id="IPR033694">
    <property type="entry name" value="PGPEP1_Cys_AS"/>
</dbReference>
<reference evidence="7 8" key="1">
    <citation type="journal article" date="2020" name="BMC Genomics">
        <title>Intraspecific diversification of the crop wild relative Brassica cretica Lam. using demographic model selection.</title>
        <authorList>
            <person name="Kioukis A."/>
            <person name="Michalopoulou V.A."/>
            <person name="Briers L."/>
            <person name="Pirintsos S."/>
            <person name="Studholme D.J."/>
            <person name="Pavlidis P."/>
            <person name="Sarris P.F."/>
        </authorList>
    </citation>
    <scope>NUCLEOTIDE SEQUENCE [LARGE SCALE GENOMIC DNA]</scope>
    <source>
        <strain evidence="8">cv. PFS-1207/04</strain>
    </source>
</reference>
<dbReference type="Pfam" id="PF01470">
    <property type="entry name" value="Peptidase_C15"/>
    <property type="match status" value="1"/>
</dbReference>
<dbReference type="EMBL" id="QGKV02000299">
    <property type="protein sequence ID" value="KAF3597647.1"/>
    <property type="molecule type" value="Genomic_DNA"/>
</dbReference>
<keyword evidence="8" id="KW-1185">Reference proteome</keyword>
<keyword evidence="5" id="KW-0788">Thiol protease</keyword>
<evidence type="ECO:0000256" key="5">
    <source>
        <dbReference type="ARBA" id="ARBA00022807"/>
    </source>
</evidence>
<name>A0ABQ7EKS8_BRACR</name>
<evidence type="ECO:0000256" key="1">
    <source>
        <dbReference type="ARBA" id="ARBA00006641"/>
    </source>
</evidence>
<dbReference type="PANTHER" id="PTHR23402:SF26">
    <property type="entry name" value="PEPTIDASE C15, PYROGLUTAMYL PEPTIDASE I-LIKE PROTEIN"/>
    <property type="match status" value="1"/>
</dbReference>
<keyword evidence="2" id="KW-0963">Cytoplasm</keyword>
<dbReference type="PROSITE" id="PS01334">
    <property type="entry name" value="PYRASE_CYS"/>
    <property type="match status" value="1"/>
</dbReference>
<evidence type="ECO:0000256" key="2">
    <source>
        <dbReference type="ARBA" id="ARBA00022490"/>
    </source>
</evidence>